<dbReference type="PANTHER" id="PTHR21245">
    <property type="entry name" value="HETEROGENEOUS NUCLEAR RIBONUCLEOPROTEIN"/>
    <property type="match status" value="1"/>
</dbReference>
<evidence type="ECO:0000256" key="2">
    <source>
        <dbReference type="PROSITE-ProRule" id="PRU00176"/>
    </source>
</evidence>
<dbReference type="InterPro" id="IPR012677">
    <property type="entry name" value="Nucleotide-bd_a/b_plait_sf"/>
</dbReference>
<keyword evidence="6" id="KW-1185">Reference proteome</keyword>
<dbReference type="SMART" id="SM00360">
    <property type="entry name" value="RRM"/>
    <property type="match status" value="3"/>
</dbReference>
<proteinExistence type="predicted"/>
<evidence type="ECO:0000313" key="6">
    <source>
        <dbReference type="Proteomes" id="UP001327560"/>
    </source>
</evidence>
<dbReference type="AlphaFoldDB" id="A0AAQ3QD74"/>
<keyword evidence="5" id="KW-0687">Ribonucleoprotein</keyword>
<dbReference type="GO" id="GO:0003723">
    <property type="term" value="F:RNA binding"/>
    <property type="evidence" value="ECO:0007669"/>
    <property type="project" value="UniProtKB-UniRule"/>
</dbReference>
<organism evidence="5 6">
    <name type="scientific">Canna indica</name>
    <name type="common">Indian-shot</name>
    <dbReference type="NCBI Taxonomy" id="4628"/>
    <lineage>
        <taxon>Eukaryota</taxon>
        <taxon>Viridiplantae</taxon>
        <taxon>Streptophyta</taxon>
        <taxon>Embryophyta</taxon>
        <taxon>Tracheophyta</taxon>
        <taxon>Spermatophyta</taxon>
        <taxon>Magnoliopsida</taxon>
        <taxon>Liliopsida</taxon>
        <taxon>Zingiberales</taxon>
        <taxon>Cannaceae</taxon>
        <taxon>Canna</taxon>
    </lineage>
</organism>
<dbReference type="InterPro" id="IPR035979">
    <property type="entry name" value="RBD_domain_sf"/>
</dbReference>
<dbReference type="SMART" id="SM00361">
    <property type="entry name" value="RRM_1"/>
    <property type="match status" value="1"/>
</dbReference>
<evidence type="ECO:0000256" key="1">
    <source>
        <dbReference type="ARBA" id="ARBA00022884"/>
    </source>
</evidence>
<dbReference type="Pfam" id="PF00076">
    <property type="entry name" value="RRM_1"/>
    <property type="match status" value="3"/>
</dbReference>
<gene>
    <name evidence="5" type="ORF">Cni_G13963</name>
</gene>
<dbReference type="Gene3D" id="3.30.70.330">
    <property type="match status" value="3"/>
</dbReference>
<dbReference type="InterPro" id="IPR000504">
    <property type="entry name" value="RRM_dom"/>
</dbReference>
<feature type="compositionally biased region" description="Acidic residues" evidence="3">
    <location>
        <begin position="45"/>
        <end position="66"/>
    </location>
</feature>
<feature type="domain" description="RRM" evidence="4">
    <location>
        <begin position="201"/>
        <end position="283"/>
    </location>
</feature>
<evidence type="ECO:0000259" key="4">
    <source>
        <dbReference type="PROSITE" id="PS50102"/>
    </source>
</evidence>
<dbReference type="InterPro" id="IPR003954">
    <property type="entry name" value="RRM_euk-type"/>
</dbReference>
<dbReference type="PROSITE" id="PS50102">
    <property type="entry name" value="RRM"/>
    <property type="match status" value="3"/>
</dbReference>
<dbReference type="GO" id="GO:1990904">
    <property type="term" value="C:ribonucleoprotein complex"/>
    <property type="evidence" value="ECO:0007669"/>
    <property type="project" value="UniProtKB-KW"/>
</dbReference>
<dbReference type="FunFam" id="3.30.70.330:FF:000259">
    <property type="entry name" value="RNA-binding (RRM/RBD/RNP motifs) family protein"/>
    <property type="match status" value="1"/>
</dbReference>
<keyword evidence="1 2" id="KW-0694">RNA-binding</keyword>
<evidence type="ECO:0000313" key="5">
    <source>
        <dbReference type="EMBL" id="WOL05236.1"/>
    </source>
</evidence>
<dbReference type="Proteomes" id="UP001327560">
    <property type="component" value="Chromosome 4"/>
</dbReference>
<dbReference type="SUPFAM" id="SSF54928">
    <property type="entry name" value="RNA-binding domain, RBD"/>
    <property type="match status" value="2"/>
</dbReference>
<sequence length="488" mass="54019">MADRQQSSEPEEQIDLDGDNDIEEEDMDDEDPVEDNVYRKSREEFGEEDEDERSYGGADEDNDEDGNGGRFEKAPNLGVSDDAPVEGGCREEDELEKQLEVKDDEESRKRSELLALPPHGSEVFIGGLPRDASEEDLRELAEPFGEIFEVRIMKDKDTKESKGFAFIMFTNGDAAQKAIEGIHEKEFKGRKLRCSLSQAKHRLFIGNVPKSLTEDELRKILEDSGPGVEHVEMFKDPQNPARNRGFLFVEYYNHACAEYARQKMMNPNFKMDGTNPTVSWADPKNSADSSAAAQVKAIYVKNLPENVTSERLKELFEHNGEVTKVVLPPAKAGQGKRDFGFIHFAERSSALKAVKATEKYEVDGHVLEVSLAKPQADKKVDHTPKPGLLPHMPPYPPYGYPGDPYGAYGGGYGASGAGQPMIYGRGPMPAGMRMVPMVLPDGRLGYVLQQPGAQSSPPSHRRGDRSGGSSEGGGRGGDGNRSRRYRPY</sequence>
<feature type="region of interest" description="Disordered" evidence="3">
    <location>
        <begin position="1"/>
        <end position="114"/>
    </location>
</feature>
<reference evidence="5 6" key="1">
    <citation type="submission" date="2023-10" db="EMBL/GenBank/DDBJ databases">
        <title>Chromosome-scale genome assembly provides insights into flower coloration mechanisms of Canna indica.</title>
        <authorList>
            <person name="Li C."/>
        </authorList>
    </citation>
    <scope>NUCLEOTIDE SEQUENCE [LARGE SCALE GENOMIC DNA]</scope>
    <source>
        <tissue evidence="5">Flower</tissue>
    </source>
</reference>
<feature type="region of interest" description="Disordered" evidence="3">
    <location>
        <begin position="445"/>
        <end position="488"/>
    </location>
</feature>
<protein>
    <submittedName>
        <fullName evidence="5">Heterogeneous nuclear ribonucleoprotein R</fullName>
    </submittedName>
</protein>
<dbReference type="EMBL" id="CP136893">
    <property type="protein sequence ID" value="WOL05236.1"/>
    <property type="molecule type" value="Genomic_DNA"/>
</dbReference>
<feature type="compositionally biased region" description="Acidic residues" evidence="3">
    <location>
        <begin position="9"/>
        <end position="34"/>
    </location>
</feature>
<feature type="domain" description="RRM" evidence="4">
    <location>
        <begin position="296"/>
        <end position="374"/>
    </location>
</feature>
<feature type="compositionally biased region" description="Basic and acidic residues" evidence="3">
    <location>
        <begin position="96"/>
        <end position="112"/>
    </location>
</feature>
<feature type="compositionally biased region" description="Gly residues" evidence="3">
    <location>
        <begin position="469"/>
        <end position="479"/>
    </location>
</feature>
<evidence type="ECO:0000256" key="3">
    <source>
        <dbReference type="SAM" id="MobiDB-lite"/>
    </source>
</evidence>
<feature type="domain" description="RRM" evidence="4">
    <location>
        <begin position="121"/>
        <end position="199"/>
    </location>
</feature>
<accession>A0AAQ3QD74</accession>
<name>A0AAQ3QD74_9LILI</name>